<dbReference type="RefSeq" id="WP_110173916.1">
    <property type="nucleotide sequence ID" value="NZ_CP015136.1"/>
</dbReference>
<dbReference type="PATRIC" id="fig|1813736.3.peg.6025"/>
<dbReference type="AlphaFoldDB" id="A0A143PWM0"/>
<keyword evidence="3" id="KW-1185">Reference proteome</keyword>
<dbReference type="EMBL" id="CP015136">
    <property type="protein sequence ID" value="AMY12460.1"/>
    <property type="molecule type" value="Genomic_DNA"/>
</dbReference>
<gene>
    <name evidence="2" type="ORF">LuPra_05735</name>
</gene>
<keyword evidence="1" id="KW-0812">Transmembrane</keyword>
<proteinExistence type="predicted"/>
<keyword evidence="1" id="KW-0472">Membrane</keyword>
<reference evidence="2 3" key="1">
    <citation type="journal article" date="2016" name="Genome Announc.">
        <title>First Complete Genome Sequence of a Subdivision 6 Acidobacterium Strain.</title>
        <authorList>
            <person name="Huang S."/>
            <person name="Vieira S."/>
            <person name="Bunk B."/>
            <person name="Riedel T."/>
            <person name="Sproer C."/>
            <person name="Overmann J."/>
        </authorList>
    </citation>
    <scope>NUCLEOTIDE SEQUENCE [LARGE SCALE GENOMIC DNA]</scope>
    <source>
        <strain evidence="3">DSM 100886 HEG_-6_39</strain>
    </source>
</reference>
<dbReference type="KEGG" id="abac:LuPra_05735"/>
<keyword evidence="1" id="KW-1133">Transmembrane helix</keyword>
<evidence type="ECO:0000313" key="2">
    <source>
        <dbReference type="EMBL" id="AMY12460.1"/>
    </source>
</evidence>
<feature type="transmembrane region" description="Helical" evidence="1">
    <location>
        <begin position="89"/>
        <end position="114"/>
    </location>
</feature>
<organism evidence="2 3">
    <name type="scientific">Luteitalea pratensis</name>
    <dbReference type="NCBI Taxonomy" id="1855912"/>
    <lineage>
        <taxon>Bacteria</taxon>
        <taxon>Pseudomonadati</taxon>
        <taxon>Acidobacteriota</taxon>
        <taxon>Vicinamibacteria</taxon>
        <taxon>Vicinamibacterales</taxon>
        <taxon>Vicinamibacteraceae</taxon>
        <taxon>Luteitalea</taxon>
    </lineage>
</organism>
<accession>A0A143PWM0</accession>
<dbReference type="STRING" id="1855912.LuPra_05735"/>
<feature type="transmembrane region" description="Helical" evidence="1">
    <location>
        <begin position="51"/>
        <end position="77"/>
    </location>
</feature>
<reference evidence="3" key="2">
    <citation type="submission" date="2016-04" db="EMBL/GenBank/DDBJ databases">
        <title>First Complete Genome Sequence of a Subdivision 6 Acidobacterium.</title>
        <authorList>
            <person name="Huang S."/>
            <person name="Vieira S."/>
            <person name="Bunk B."/>
            <person name="Riedel T."/>
            <person name="Sproeer C."/>
            <person name="Overmann J."/>
        </authorList>
    </citation>
    <scope>NUCLEOTIDE SEQUENCE [LARGE SCALE GENOMIC DNA]</scope>
    <source>
        <strain evidence="3">DSM 100886 HEG_-6_39</strain>
    </source>
</reference>
<dbReference type="Proteomes" id="UP000076079">
    <property type="component" value="Chromosome"/>
</dbReference>
<protein>
    <submittedName>
        <fullName evidence="2">Uncharacterized protein</fullName>
    </submittedName>
</protein>
<sequence>MTRILLHVQLLGRLYVVAGWLASLAAISLVLLGIGAVSLTMRSGPEVAASLAAAIFFACAAIALVWGGVLLGVGWALPQHQPWARPAALILAIVNVFVIPFGTALSAYAFWVLLQEAGKRMFERPQPDRSGV</sequence>
<dbReference type="OrthoDB" id="122075at2"/>
<feature type="transmembrane region" description="Helical" evidence="1">
    <location>
        <begin position="20"/>
        <end position="39"/>
    </location>
</feature>
<name>A0A143PWM0_LUTPR</name>
<evidence type="ECO:0000313" key="3">
    <source>
        <dbReference type="Proteomes" id="UP000076079"/>
    </source>
</evidence>
<evidence type="ECO:0000256" key="1">
    <source>
        <dbReference type="SAM" id="Phobius"/>
    </source>
</evidence>